<evidence type="ECO:0000313" key="2">
    <source>
        <dbReference type="EMBL" id="CAG21698.1"/>
    </source>
</evidence>
<dbReference type="EMBL" id="CR378674">
    <property type="protein sequence ID" value="CAG21698.1"/>
    <property type="molecule type" value="Genomic_DNA"/>
</dbReference>
<keyword evidence="1" id="KW-1133">Transmembrane helix</keyword>
<organism evidence="2 3">
    <name type="scientific">Photobacterium profundum (strain SS9)</name>
    <dbReference type="NCBI Taxonomy" id="298386"/>
    <lineage>
        <taxon>Bacteria</taxon>
        <taxon>Pseudomonadati</taxon>
        <taxon>Pseudomonadota</taxon>
        <taxon>Gammaproteobacteria</taxon>
        <taxon>Vibrionales</taxon>
        <taxon>Vibrionaceae</taxon>
        <taxon>Photobacterium</taxon>
    </lineage>
</organism>
<dbReference type="AlphaFoldDB" id="Q6LLY0"/>
<keyword evidence="3" id="KW-1185">Reference proteome</keyword>
<gene>
    <name evidence="2" type="ordered locus">PBPRA3414</name>
</gene>
<name>Q6LLY0_PHOPR</name>
<keyword evidence="1" id="KW-0812">Transmembrane</keyword>
<feature type="transmembrane region" description="Helical" evidence="1">
    <location>
        <begin position="141"/>
        <end position="160"/>
    </location>
</feature>
<sequence>MSGIINDLPYQLPTTVEGQLKRLGEIAGIPNNLLVGGGEKEVEAIANMIMYRHLNRVERMNAMKSFHAVKKRALLGELVNNALDTAFVNPQWGIWSLTNSELEADIKFHNAIVMVSGAAGVGLSFSSAADFYKQVRKKRSLGTRGWVTAVIYGALIFNAIELSKANKEKNNRTTLNASRLYK</sequence>
<keyword evidence="1" id="KW-0472">Membrane</keyword>
<proteinExistence type="predicted"/>
<dbReference type="RefSeq" id="WP_011219940.1">
    <property type="nucleotide sequence ID" value="NC_006370.1"/>
</dbReference>
<dbReference type="HOGENOM" id="CLU_127088_0_0_6"/>
<dbReference type="STRING" id="298386.PBPRA3414"/>
<evidence type="ECO:0000256" key="1">
    <source>
        <dbReference type="SAM" id="Phobius"/>
    </source>
</evidence>
<evidence type="ECO:0000313" key="3">
    <source>
        <dbReference type="Proteomes" id="UP000000593"/>
    </source>
</evidence>
<dbReference type="eggNOG" id="ENOG5033YTY">
    <property type="taxonomic scope" value="Bacteria"/>
</dbReference>
<reference evidence="3" key="1">
    <citation type="journal article" date="2005" name="Science">
        <title>Life at depth: Photobacterium profundum genome sequence and expression analysis.</title>
        <authorList>
            <person name="Vezzi A."/>
            <person name="Campanaro S."/>
            <person name="D'Angelo M."/>
            <person name="Simonato F."/>
            <person name="Vitulo N."/>
            <person name="Lauro F.M."/>
            <person name="Cestaro A."/>
            <person name="Malacrida G."/>
            <person name="Simionati B."/>
            <person name="Cannata N."/>
            <person name="Romualdi C."/>
            <person name="Bartlett D.H."/>
            <person name="Valle G."/>
        </authorList>
    </citation>
    <scope>NUCLEOTIDE SEQUENCE [LARGE SCALE GENOMIC DNA]</scope>
    <source>
        <strain evidence="3">ATCC BAA-1253 / SS9</strain>
    </source>
</reference>
<protein>
    <submittedName>
        <fullName evidence="2">Uncharacterized protein</fullName>
    </submittedName>
</protein>
<accession>Q6LLY0</accession>
<dbReference type="KEGG" id="ppr:PBPRA3414"/>
<dbReference type="Proteomes" id="UP000000593">
    <property type="component" value="Chromosome 1"/>
</dbReference>